<dbReference type="InterPro" id="IPR036047">
    <property type="entry name" value="F-box-like_dom_sf"/>
</dbReference>
<dbReference type="PROSITE" id="PS50181">
    <property type="entry name" value="FBOX"/>
    <property type="match status" value="1"/>
</dbReference>
<dbReference type="SUPFAM" id="SSF81383">
    <property type="entry name" value="F-box domain"/>
    <property type="match status" value="1"/>
</dbReference>
<sequence>MPVVRISRQPTPVPPPPCYLLKFPNELLAETISRLQHPNDVLSVSHTCKKLYEYLRDPTTSYVWRQVRENFVTIQEHIIGHQSGIEYIQTHARTSGYESPGSSLRTVKIPDGPTIYLKVVDSPIPAPFDGMTEYAYARMLFGRKKCDICRKGYSGEPWSFSVLFSICSDCINKKKSP</sequence>
<dbReference type="Proteomes" id="UP000054097">
    <property type="component" value="Unassembled WGS sequence"/>
</dbReference>
<keyword evidence="3" id="KW-1185">Reference proteome</keyword>
<reference evidence="3" key="2">
    <citation type="submission" date="2015-01" db="EMBL/GenBank/DDBJ databases">
        <title>Evolutionary Origins and Diversification of the Mycorrhizal Mutualists.</title>
        <authorList>
            <consortium name="DOE Joint Genome Institute"/>
            <consortium name="Mycorrhizal Genomics Consortium"/>
            <person name="Kohler A."/>
            <person name="Kuo A."/>
            <person name="Nagy L.G."/>
            <person name="Floudas D."/>
            <person name="Copeland A."/>
            <person name="Barry K.W."/>
            <person name="Cichocki N."/>
            <person name="Veneault-Fourrey C."/>
            <person name="LaButti K."/>
            <person name="Lindquist E.A."/>
            <person name="Lipzen A."/>
            <person name="Lundell T."/>
            <person name="Morin E."/>
            <person name="Murat C."/>
            <person name="Riley R."/>
            <person name="Ohm R."/>
            <person name="Sun H."/>
            <person name="Tunlid A."/>
            <person name="Henrissat B."/>
            <person name="Grigoriev I.V."/>
            <person name="Hibbett D.S."/>
            <person name="Martin F."/>
        </authorList>
    </citation>
    <scope>NUCLEOTIDE SEQUENCE [LARGE SCALE GENOMIC DNA]</scope>
    <source>
        <strain evidence="3">MAFF 305830</strain>
    </source>
</reference>
<dbReference type="InterPro" id="IPR001810">
    <property type="entry name" value="F-box_dom"/>
</dbReference>
<dbReference type="HOGENOM" id="CLU_1518761_0_0_1"/>
<dbReference type="EMBL" id="KN824362">
    <property type="protein sequence ID" value="KIM22151.1"/>
    <property type="molecule type" value="Genomic_DNA"/>
</dbReference>
<evidence type="ECO:0000259" key="1">
    <source>
        <dbReference type="PROSITE" id="PS50181"/>
    </source>
</evidence>
<proteinExistence type="predicted"/>
<reference evidence="2 3" key="1">
    <citation type="submission" date="2014-04" db="EMBL/GenBank/DDBJ databases">
        <authorList>
            <consortium name="DOE Joint Genome Institute"/>
            <person name="Kuo A."/>
            <person name="Zuccaro A."/>
            <person name="Kohler A."/>
            <person name="Nagy L.G."/>
            <person name="Floudas D."/>
            <person name="Copeland A."/>
            <person name="Barry K.W."/>
            <person name="Cichocki N."/>
            <person name="Veneault-Fourrey C."/>
            <person name="LaButti K."/>
            <person name="Lindquist E.A."/>
            <person name="Lipzen A."/>
            <person name="Lundell T."/>
            <person name="Morin E."/>
            <person name="Murat C."/>
            <person name="Sun H."/>
            <person name="Tunlid A."/>
            <person name="Henrissat B."/>
            <person name="Grigoriev I.V."/>
            <person name="Hibbett D.S."/>
            <person name="Martin F."/>
            <person name="Nordberg H.P."/>
            <person name="Cantor M.N."/>
            <person name="Hua S.X."/>
        </authorList>
    </citation>
    <scope>NUCLEOTIDE SEQUENCE [LARGE SCALE GENOMIC DNA]</scope>
    <source>
        <strain evidence="2 3">MAFF 305830</strain>
    </source>
</reference>
<evidence type="ECO:0000313" key="2">
    <source>
        <dbReference type="EMBL" id="KIM22151.1"/>
    </source>
</evidence>
<name>A0A0C3ASB6_SERVB</name>
<dbReference type="AlphaFoldDB" id="A0A0C3ASB6"/>
<dbReference type="OrthoDB" id="3220023at2759"/>
<organism evidence="2 3">
    <name type="scientific">Serendipita vermifera MAFF 305830</name>
    <dbReference type="NCBI Taxonomy" id="933852"/>
    <lineage>
        <taxon>Eukaryota</taxon>
        <taxon>Fungi</taxon>
        <taxon>Dikarya</taxon>
        <taxon>Basidiomycota</taxon>
        <taxon>Agaricomycotina</taxon>
        <taxon>Agaricomycetes</taxon>
        <taxon>Sebacinales</taxon>
        <taxon>Serendipitaceae</taxon>
        <taxon>Serendipita</taxon>
    </lineage>
</organism>
<gene>
    <name evidence="2" type="ORF">M408DRAFT_293056</name>
</gene>
<feature type="domain" description="F-box" evidence="1">
    <location>
        <begin position="17"/>
        <end position="67"/>
    </location>
</feature>
<accession>A0A0C3ASB6</accession>
<evidence type="ECO:0000313" key="3">
    <source>
        <dbReference type="Proteomes" id="UP000054097"/>
    </source>
</evidence>
<protein>
    <recommendedName>
        <fullName evidence="1">F-box domain-containing protein</fullName>
    </recommendedName>
</protein>